<organism evidence="1 2">
    <name type="scientific">Microbacterium endophyticum</name>
    <dbReference type="NCBI Taxonomy" id="1526412"/>
    <lineage>
        <taxon>Bacteria</taxon>
        <taxon>Bacillati</taxon>
        <taxon>Actinomycetota</taxon>
        <taxon>Actinomycetes</taxon>
        <taxon>Micrococcales</taxon>
        <taxon>Microbacteriaceae</taxon>
        <taxon>Microbacterium</taxon>
    </lineage>
</organism>
<evidence type="ECO:0000313" key="2">
    <source>
        <dbReference type="Proteomes" id="UP000529310"/>
    </source>
</evidence>
<keyword evidence="2" id="KW-1185">Reference proteome</keyword>
<dbReference type="AlphaFoldDB" id="A0A7W4V508"/>
<gene>
    <name evidence="1" type="ORF">FHX49_002415</name>
</gene>
<dbReference type="Proteomes" id="UP000529310">
    <property type="component" value="Unassembled WGS sequence"/>
</dbReference>
<accession>A0A7W4V508</accession>
<dbReference type="EMBL" id="JACHWQ010000008">
    <property type="protein sequence ID" value="MBB2976829.1"/>
    <property type="molecule type" value="Genomic_DNA"/>
</dbReference>
<name>A0A7W4V508_9MICO</name>
<evidence type="ECO:0000313" key="1">
    <source>
        <dbReference type="EMBL" id="MBB2976829.1"/>
    </source>
</evidence>
<protein>
    <submittedName>
        <fullName evidence="1">Uncharacterized protein</fullName>
    </submittedName>
</protein>
<comment type="caution">
    <text evidence="1">The sequence shown here is derived from an EMBL/GenBank/DDBJ whole genome shotgun (WGS) entry which is preliminary data.</text>
</comment>
<reference evidence="1 2" key="1">
    <citation type="submission" date="2020-08" db="EMBL/GenBank/DDBJ databases">
        <title>Sequencing the genomes of 1000 actinobacteria strains.</title>
        <authorList>
            <person name="Klenk H.-P."/>
        </authorList>
    </citation>
    <scope>NUCLEOTIDE SEQUENCE [LARGE SCALE GENOMIC DNA]</scope>
    <source>
        <strain evidence="1 2">DSM 27099</strain>
    </source>
</reference>
<proteinExistence type="predicted"/>
<sequence length="56" mass="5997">MRDLASVLTRHAGETEVTLKLHKGSTAKVFEVPHPVRVTADLFGDLKGLLGPNCLG</sequence>